<dbReference type="EMBL" id="CP019630">
    <property type="protein sequence ID" value="AQQ04403.1"/>
    <property type="molecule type" value="Genomic_DNA"/>
</dbReference>
<evidence type="ECO:0000313" key="2">
    <source>
        <dbReference type="Proteomes" id="UP000188174"/>
    </source>
</evidence>
<reference evidence="1 2" key="1">
    <citation type="submission" date="2017-02" db="EMBL/GenBank/DDBJ databases">
        <authorList>
            <person name="Jeong S."/>
        </authorList>
    </citation>
    <scope>NUCLEOTIDE SEQUENCE [LARGE SCALE GENOMIC DNA]</scope>
    <source>
        <strain evidence="1 2">RMAR6-6</strain>
    </source>
</reference>
<gene>
    <name evidence="1" type="ORF">B0E33_13080</name>
</gene>
<keyword evidence="2" id="KW-1185">Reference proteome</keyword>
<organism evidence="1 2">
    <name type="scientific">Roseibium algicola</name>
    <dbReference type="NCBI Taxonomy" id="2857014"/>
    <lineage>
        <taxon>Bacteria</taxon>
        <taxon>Pseudomonadati</taxon>
        <taxon>Pseudomonadota</taxon>
        <taxon>Alphaproteobacteria</taxon>
        <taxon>Hyphomicrobiales</taxon>
        <taxon>Stappiaceae</taxon>
        <taxon>Roseibium</taxon>
    </lineage>
</organism>
<proteinExistence type="predicted"/>
<evidence type="ECO:0000313" key="1">
    <source>
        <dbReference type="EMBL" id="AQQ04403.1"/>
    </source>
</evidence>
<sequence length="91" mass="10166">MRSGCLIGLAGAHRSPRPLLLPRRTVPQIWPKPPKKARKPVAFQGKLPYKRPVQSRPARRGLVFCVLAQTVFDNRGHAVSALNAPTKEYPF</sequence>
<dbReference type="Proteomes" id="UP000188174">
    <property type="component" value="Chromosome"/>
</dbReference>
<accession>A0ABN4WYG5</accession>
<protein>
    <submittedName>
        <fullName evidence="1">Uncharacterized protein</fullName>
    </submittedName>
</protein>
<name>A0ABN4WYG5_9HYPH</name>